<dbReference type="InterPro" id="IPR038488">
    <property type="entry name" value="Integrase_DNA-bd_sf"/>
</dbReference>
<keyword evidence="4" id="KW-0233">DNA recombination</keyword>
<dbReference type="PROSITE" id="PS51898">
    <property type="entry name" value="TYR_RECOMBINASE"/>
    <property type="match status" value="1"/>
</dbReference>
<gene>
    <name evidence="9" type="ORF">C5689_06520</name>
</gene>
<dbReference type="GO" id="GO:0006310">
    <property type="term" value="P:DNA recombination"/>
    <property type="evidence" value="ECO:0007669"/>
    <property type="project" value="UniProtKB-KW"/>
</dbReference>
<dbReference type="Pfam" id="PF13356">
    <property type="entry name" value="Arm-DNA-bind_3"/>
    <property type="match status" value="1"/>
</dbReference>
<evidence type="ECO:0000256" key="2">
    <source>
        <dbReference type="ARBA" id="ARBA00022908"/>
    </source>
</evidence>
<evidence type="ECO:0000313" key="9">
    <source>
        <dbReference type="EMBL" id="PWB94714.1"/>
    </source>
</evidence>
<dbReference type="Proteomes" id="UP000245137">
    <property type="component" value="Unassembled WGS sequence"/>
</dbReference>
<proteinExistence type="inferred from homology"/>
<dbReference type="SUPFAM" id="SSF56349">
    <property type="entry name" value="DNA breaking-rejoining enzymes"/>
    <property type="match status" value="1"/>
</dbReference>
<dbReference type="InterPro" id="IPR044068">
    <property type="entry name" value="CB"/>
</dbReference>
<dbReference type="InterPro" id="IPR010998">
    <property type="entry name" value="Integrase_recombinase_N"/>
</dbReference>
<dbReference type="Gene3D" id="1.10.443.10">
    <property type="entry name" value="Intergrase catalytic core"/>
    <property type="match status" value="1"/>
</dbReference>
<dbReference type="CDD" id="cd00801">
    <property type="entry name" value="INT_P4_C"/>
    <property type="match status" value="1"/>
</dbReference>
<keyword evidence="2" id="KW-0229">DNA integration</keyword>
<evidence type="ECO:0000256" key="4">
    <source>
        <dbReference type="ARBA" id="ARBA00023172"/>
    </source>
</evidence>
<dbReference type="InterPro" id="IPR053876">
    <property type="entry name" value="Phage_int_M"/>
</dbReference>
<reference evidence="9 10" key="1">
    <citation type="journal article" date="2018" name="Appl. Microbiol. Biotechnol.">
        <title>Co-cultivation of the strictly anaerobic methanogen Methanosarcina barkeri with aerobic methanotrophs in an oxygen-limited membrane bioreactor.</title>
        <authorList>
            <person name="In 't Zandt M.H."/>
            <person name="van den Bosch T.J.M."/>
            <person name="Rijkers R."/>
            <person name="van Kessel M.A.H.J."/>
            <person name="Jetten M.S.M."/>
            <person name="Welte C.U."/>
        </authorList>
    </citation>
    <scope>NUCLEOTIDE SEQUENCE [LARGE SCALE GENOMIC DNA]</scope>
    <source>
        <strain evidence="9 10">DSM 17706</strain>
    </source>
</reference>
<organism evidence="9 10">
    <name type="scientific">Methylosinus sporium</name>
    <dbReference type="NCBI Taxonomy" id="428"/>
    <lineage>
        <taxon>Bacteria</taxon>
        <taxon>Pseudomonadati</taxon>
        <taxon>Pseudomonadota</taxon>
        <taxon>Alphaproteobacteria</taxon>
        <taxon>Hyphomicrobiales</taxon>
        <taxon>Methylocystaceae</taxon>
        <taxon>Methylosinus</taxon>
    </lineage>
</organism>
<feature type="region of interest" description="Disordered" evidence="6">
    <location>
        <begin position="75"/>
        <end position="95"/>
    </location>
</feature>
<dbReference type="InterPro" id="IPR002104">
    <property type="entry name" value="Integrase_catalytic"/>
</dbReference>
<name>A0A2U1SSX1_METSR</name>
<protein>
    <submittedName>
        <fullName evidence="9">Integrase</fullName>
    </submittedName>
</protein>
<dbReference type="InterPro" id="IPR050808">
    <property type="entry name" value="Phage_Integrase"/>
</dbReference>
<dbReference type="Pfam" id="PF22022">
    <property type="entry name" value="Phage_int_M"/>
    <property type="match status" value="1"/>
</dbReference>
<evidence type="ECO:0000259" key="7">
    <source>
        <dbReference type="PROSITE" id="PS51898"/>
    </source>
</evidence>
<accession>A0A2U1SSX1</accession>
<dbReference type="InterPro" id="IPR011010">
    <property type="entry name" value="DNA_brk_join_enz"/>
</dbReference>
<dbReference type="GO" id="GO:0015074">
    <property type="term" value="P:DNA integration"/>
    <property type="evidence" value="ECO:0007669"/>
    <property type="project" value="UniProtKB-KW"/>
</dbReference>
<evidence type="ECO:0000256" key="5">
    <source>
        <dbReference type="PROSITE-ProRule" id="PRU01248"/>
    </source>
</evidence>
<comment type="caution">
    <text evidence="9">The sequence shown here is derived from an EMBL/GenBank/DDBJ whole genome shotgun (WGS) entry which is preliminary data.</text>
</comment>
<dbReference type="PANTHER" id="PTHR30629:SF2">
    <property type="entry name" value="PROPHAGE INTEGRASE INTS-RELATED"/>
    <property type="match status" value="1"/>
</dbReference>
<dbReference type="Pfam" id="PF00589">
    <property type="entry name" value="Phage_integrase"/>
    <property type="match status" value="1"/>
</dbReference>
<dbReference type="PANTHER" id="PTHR30629">
    <property type="entry name" value="PROPHAGE INTEGRASE"/>
    <property type="match status" value="1"/>
</dbReference>
<dbReference type="RefSeq" id="WP_108916467.1">
    <property type="nucleotide sequence ID" value="NZ_BGJY01000018.1"/>
</dbReference>
<dbReference type="GO" id="GO:0003677">
    <property type="term" value="F:DNA binding"/>
    <property type="evidence" value="ECO:0007669"/>
    <property type="project" value="UniProtKB-UniRule"/>
</dbReference>
<dbReference type="InterPro" id="IPR013762">
    <property type="entry name" value="Integrase-like_cat_sf"/>
</dbReference>
<evidence type="ECO:0000256" key="6">
    <source>
        <dbReference type="SAM" id="MobiDB-lite"/>
    </source>
</evidence>
<dbReference type="PROSITE" id="PS51900">
    <property type="entry name" value="CB"/>
    <property type="match status" value="1"/>
</dbReference>
<dbReference type="Gene3D" id="3.30.160.390">
    <property type="entry name" value="Integrase, DNA-binding domain"/>
    <property type="match status" value="1"/>
</dbReference>
<comment type="similarity">
    <text evidence="1">Belongs to the 'phage' integrase family.</text>
</comment>
<dbReference type="InterPro" id="IPR025166">
    <property type="entry name" value="Integrase_DNA_bind_dom"/>
</dbReference>
<dbReference type="EMBL" id="PUIV01000006">
    <property type="protein sequence ID" value="PWB94714.1"/>
    <property type="molecule type" value="Genomic_DNA"/>
</dbReference>
<feature type="domain" description="Core-binding (CB)" evidence="8">
    <location>
        <begin position="96"/>
        <end position="177"/>
    </location>
</feature>
<evidence type="ECO:0000259" key="8">
    <source>
        <dbReference type="PROSITE" id="PS51900"/>
    </source>
</evidence>
<dbReference type="AlphaFoldDB" id="A0A2U1SSX1"/>
<sequence>MALTDAKLRAAKATEKLVKLSDGHGLQFWLYPSGARSWRLVYQWRGKQRSMTLGPYPEMSLKAARIAAEDARRTLRGGIDPSPQKNAPAGRAGSGAPTYGAIRSMWQAKEARNARGADTLARYDRLAKIGADLDERPIAEIKAAEILEILQRLEARGTFETAKRLRAMISRVFRFAAALDHVSGDPAALLVGMIASPPARARSAVTDRKGFAALLRTISAYQGRSCVGDALMLLALTAARPGELRLAEWTGEFDLDNGVWTIPAARMKMRKPHRAPLARQTIAILKRLQVQSEKLGTHFLCPSPRHGRPLSENAFNCALRSMGVEPEIATAHGFRSSFSTLANESGLWRPEAIEMTLAHVDATVRGVYQRGDYMDERARLAQWWADQIDAMISGREVVGNLKEPDVAAPAPEGNCADVA</sequence>
<keyword evidence="3 5" id="KW-0238">DNA-binding</keyword>
<dbReference type="OrthoDB" id="9795573at2"/>
<evidence type="ECO:0000313" key="10">
    <source>
        <dbReference type="Proteomes" id="UP000245137"/>
    </source>
</evidence>
<evidence type="ECO:0000256" key="1">
    <source>
        <dbReference type="ARBA" id="ARBA00008857"/>
    </source>
</evidence>
<feature type="domain" description="Tyr recombinase" evidence="7">
    <location>
        <begin position="200"/>
        <end position="381"/>
    </location>
</feature>
<keyword evidence="10" id="KW-1185">Reference proteome</keyword>
<dbReference type="Gene3D" id="1.10.150.130">
    <property type="match status" value="1"/>
</dbReference>
<evidence type="ECO:0000256" key="3">
    <source>
        <dbReference type="ARBA" id="ARBA00023125"/>
    </source>
</evidence>